<gene>
    <name evidence="3" type="ORF">KEG57_03710</name>
</gene>
<dbReference type="Proteomes" id="UP001151081">
    <property type="component" value="Unassembled WGS sequence"/>
</dbReference>
<keyword evidence="2" id="KW-0472">Membrane</keyword>
<dbReference type="AlphaFoldDB" id="A0A9X3WZS1"/>
<sequence length="613" mass="66160">MNEPISSHAADHEPPPPEPVDELVEDRKKRGRRLVTFGALALVIGGGGLFGLLRYQDAQNTKALSEAWSAFATCTIGPELDENEAASKRFRRVQLEAMTMTDAERMTPGVDKPWPAACAPLGHAVAEVWKSAGRTEEGGKDLGAMAESLAKSLAEPTARMADLSEAIDAAFTQAKKAAVQRVVVEKGPRAPEAVRPLDATRLDELTEPLSRTAFTLRAAYTDAHPAGVMRLLIEEKGVEKAPFLCTFAAKDAKATCKSLPGSLPKGHGLRLWGTADDDSAPLVFAGERGQAGIFRADSGDKVDAMYSYGGYAKKDGAAAALGFDEKTKDLLLTRKASGGEPGRTKIEPDFRVGNYYYSTQILWDHLILRGVTKQNERRLFVSPYGVAGKTEPSFADIGELPEPGLVEGGADEPPHIGGCRSSEAMVVRVKGYDNDFMSFLVGGKWSPPMSPKVSDGLLSCHGTEAVVTRLYPGGPDKGWATKIAQSQCTTAGCRVHDVSFDKILKGQYEFGPRELKVDAVDVNGKLLVVWAAGERGGVRMRYAKAEEIERADDSILYDDLYKDGQVQKLSTLFDLRLFSRDGFAILLLSTVTGVYALRLDTGGGMTPVDVTWE</sequence>
<comment type="caution">
    <text evidence="3">The sequence shown here is derived from an EMBL/GenBank/DDBJ whole genome shotgun (WGS) entry which is preliminary data.</text>
</comment>
<reference evidence="3 4" key="1">
    <citation type="submission" date="2021-04" db="EMBL/GenBank/DDBJ databases">
        <title>Genome analysis of Polyangium sp.</title>
        <authorList>
            <person name="Li Y."/>
            <person name="Wang J."/>
        </authorList>
    </citation>
    <scope>NUCLEOTIDE SEQUENCE [LARGE SCALE GENOMIC DNA]</scope>
    <source>
        <strain evidence="3 4">SDU14</strain>
    </source>
</reference>
<feature type="region of interest" description="Disordered" evidence="1">
    <location>
        <begin position="1"/>
        <end position="22"/>
    </location>
</feature>
<evidence type="ECO:0000256" key="1">
    <source>
        <dbReference type="SAM" id="MobiDB-lite"/>
    </source>
</evidence>
<proteinExistence type="predicted"/>
<dbReference type="EMBL" id="JAGTJJ010000001">
    <property type="protein sequence ID" value="MDC3979593.1"/>
    <property type="molecule type" value="Genomic_DNA"/>
</dbReference>
<evidence type="ECO:0000256" key="2">
    <source>
        <dbReference type="SAM" id="Phobius"/>
    </source>
</evidence>
<dbReference type="RefSeq" id="WP_272417975.1">
    <property type="nucleotide sequence ID" value="NZ_JAGTJJ010000001.1"/>
</dbReference>
<evidence type="ECO:0000313" key="4">
    <source>
        <dbReference type="Proteomes" id="UP001151081"/>
    </source>
</evidence>
<keyword evidence="4" id="KW-1185">Reference proteome</keyword>
<keyword evidence="2" id="KW-0812">Transmembrane</keyword>
<feature type="transmembrane region" description="Helical" evidence="2">
    <location>
        <begin position="34"/>
        <end position="53"/>
    </location>
</feature>
<protein>
    <submittedName>
        <fullName evidence="3">Uncharacterized protein</fullName>
    </submittedName>
</protein>
<evidence type="ECO:0000313" key="3">
    <source>
        <dbReference type="EMBL" id="MDC3979593.1"/>
    </source>
</evidence>
<accession>A0A9X3WZS1</accession>
<name>A0A9X3WZS1_9BACT</name>
<keyword evidence="2" id="KW-1133">Transmembrane helix</keyword>
<organism evidence="3 4">
    <name type="scientific">Polyangium jinanense</name>
    <dbReference type="NCBI Taxonomy" id="2829994"/>
    <lineage>
        <taxon>Bacteria</taxon>
        <taxon>Pseudomonadati</taxon>
        <taxon>Myxococcota</taxon>
        <taxon>Polyangia</taxon>
        <taxon>Polyangiales</taxon>
        <taxon>Polyangiaceae</taxon>
        <taxon>Polyangium</taxon>
    </lineage>
</organism>